<dbReference type="Proteomes" id="UP000469011">
    <property type="component" value="Unassembled WGS sequence"/>
</dbReference>
<dbReference type="EMBL" id="JAAAMG010000020">
    <property type="protein sequence ID" value="NDW06754.1"/>
    <property type="molecule type" value="Genomic_DNA"/>
</dbReference>
<accession>A0A6N9T5U4</accession>
<protein>
    <submittedName>
        <fullName evidence="1">Uncharacterized protein</fullName>
    </submittedName>
</protein>
<name>A0A6N9T5U4_9HYPH</name>
<keyword evidence="2" id="KW-1185">Reference proteome</keyword>
<comment type="caution">
    <text evidence="1">The sequence shown here is derived from an EMBL/GenBank/DDBJ whole genome shotgun (WGS) entry which is preliminary data.</text>
</comment>
<reference evidence="1 2" key="1">
    <citation type="submission" date="2020-01" db="EMBL/GenBank/DDBJ databases">
        <title>Jiella pacifica sp. nov.</title>
        <authorList>
            <person name="Xue Z."/>
            <person name="Zhu S."/>
            <person name="Chen J."/>
            <person name="Yang J."/>
        </authorList>
    </citation>
    <scope>NUCLEOTIDE SEQUENCE [LARGE SCALE GENOMIC DNA]</scope>
    <source>
        <strain evidence="1 2">40Bstr34</strain>
    </source>
</reference>
<organism evidence="1 2">
    <name type="scientific">Jiella pacifica</name>
    <dbReference type="NCBI Taxonomy" id="2696469"/>
    <lineage>
        <taxon>Bacteria</taxon>
        <taxon>Pseudomonadati</taxon>
        <taxon>Pseudomonadota</taxon>
        <taxon>Alphaproteobacteria</taxon>
        <taxon>Hyphomicrobiales</taxon>
        <taxon>Aurantimonadaceae</taxon>
        <taxon>Jiella</taxon>
    </lineage>
</organism>
<dbReference type="Gene3D" id="1.10.10.10">
    <property type="entry name" value="Winged helix-like DNA-binding domain superfamily/Winged helix DNA-binding domain"/>
    <property type="match status" value="1"/>
</dbReference>
<sequence>MGDADDEPPLPGDHQSWRLVVEHGQLSGFPEGVIVGAIRANYRRAGVDQHFVREMIRFISRRMLEVIRGEISSTAFPNQGRDIVEDVHAAMVDALLSPTAADGEGLRKWFKSTLRKRSIDHARKAIIAMKRSPDMVDDPGGMVDPKTELFSYAEQEVYVQRILDSIRDKDKRAAFVLHMQGFPCSSKNGPSIASILGISPDTAASRVAAVQKQLAKKIGNS</sequence>
<dbReference type="RefSeq" id="WP_163465238.1">
    <property type="nucleotide sequence ID" value="NZ_JAAAMG010000020.1"/>
</dbReference>
<gene>
    <name evidence="1" type="ORF">GTK09_20255</name>
</gene>
<proteinExistence type="predicted"/>
<evidence type="ECO:0000313" key="2">
    <source>
        <dbReference type="Proteomes" id="UP000469011"/>
    </source>
</evidence>
<dbReference type="AlphaFoldDB" id="A0A6N9T5U4"/>
<dbReference type="InterPro" id="IPR036388">
    <property type="entry name" value="WH-like_DNA-bd_sf"/>
</dbReference>
<evidence type="ECO:0000313" key="1">
    <source>
        <dbReference type="EMBL" id="NDW06754.1"/>
    </source>
</evidence>